<name>A0ACA9PMI0_9GLOM</name>
<dbReference type="EMBL" id="CAJVPU010029660">
    <property type="protein sequence ID" value="CAG8711423.1"/>
    <property type="molecule type" value="Genomic_DNA"/>
</dbReference>
<keyword evidence="2" id="KW-1185">Reference proteome</keyword>
<feature type="non-terminal residue" evidence="1">
    <location>
        <position position="1"/>
    </location>
</feature>
<gene>
    <name evidence="1" type="ORF">DHETER_LOCUS12286</name>
</gene>
<dbReference type="Proteomes" id="UP000789702">
    <property type="component" value="Unassembled WGS sequence"/>
</dbReference>
<sequence length="178" mass="20860">PVIERRFREKERLGDAWVPPLDALQVCLDDPEIAPDLNPNNVDYNFIVDLIGLFIFTSMSSTPNFASYILYEMAKRKEYWQELYQEAQEINKQCNGKLKADDLDKMVKLDSYIKEALRLNSNLLNLPRKCVAESHYTFSDGYQIPNSRMVYVNAHDISFDEKFHGQNPKEFNPHRHLE</sequence>
<feature type="non-terminal residue" evidence="1">
    <location>
        <position position="178"/>
    </location>
</feature>
<reference evidence="1" key="1">
    <citation type="submission" date="2021-06" db="EMBL/GenBank/DDBJ databases">
        <authorList>
            <person name="Kallberg Y."/>
            <person name="Tangrot J."/>
            <person name="Rosling A."/>
        </authorList>
    </citation>
    <scope>NUCLEOTIDE SEQUENCE</scope>
    <source>
        <strain evidence="1">IL203A</strain>
    </source>
</reference>
<evidence type="ECO:0000313" key="2">
    <source>
        <dbReference type="Proteomes" id="UP000789702"/>
    </source>
</evidence>
<protein>
    <submittedName>
        <fullName evidence="1">9047_t:CDS:1</fullName>
    </submittedName>
</protein>
<organism evidence="1 2">
    <name type="scientific">Dentiscutata heterogama</name>
    <dbReference type="NCBI Taxonomy" id="1316150"/>
    <lineage>
        <taxon>Eukaryota</taxon>
        <taxon>Fungi</taxon>
        <taxon>Fungi incertae sedis</taxon>
        <taxon>Mucoromycota</taxon>
        <taxon>Glomeromycotina</taxon>
        <taxon>Glomeromycetes</taxon>
        <taxon>Diversisporales</taxon>
        <taxon>Gigasporaceae</taxon>
        <taxon>Dentiscutata</taxon>
    </lineage>
</organism>
<accession>A0ACA9PMI0</accession>
<proteinExistence type="predicted"/>
<comment type="caution">
    <text evidence="1">The sequence shown here is derived from an EMBL/GenBank/DDBJ whole genome shotgun (WGS) entry which is preliminary data.</text>
</comment>
<evidence type="ECO:0000313" key="1">
    <source>
        <dbReference type="EMBL" id="CAG8711423.1"/>
    </source>
</evidence>